<dbReference type="STRING" id="366533.SAMN05444339_104162"/>
<reference evidence="2" key="1">
    <citation type="submission" date="2016-11" db="EMBL/GenBank/DDBJ databases">
        <authorList>
            <person name="Varghese N."/>
            <person name="Submissions S."/>
        </authorList>
    </citation>
    <scope>NUCLEOTIDE SEQUENCE [LARGE SCALE GENOMIC DNA]</scope>
    <source>
        <strain evidence="2">DSM 29326</strain>
    </source>
</reference>
<accession>A0A1M4ZX70</accession>
<dbReference type="OrthoDB" id="154268at2"/>
<dbReference type="Pfam" id="PF22531">
    <property type="entry name" value="DUF7002"/>
    <property type="match status" value="1"/>
</dbReference>
<name>A0A1M4ZX70_LOKAT</name>
<evidence type="ECO:0000313" key="2">
    <source>
        <dbReference type="Proteomes" id="UP000183987"/>
    </source>
</evidence>
<protein>
    <submittedName>
        <fullName evidence="1">Uncharacterized protein</fullName>
    </submittedName>
</protein>
<keyword evidence="2" id="KW-1185">Reference proteome</keyword>
<dbReference type="InterPro" id="IPR054271">
    <property type="entry name" value="DUF7002"/>
</dbReference>
<organism evidence="1 2">
    <name type="scientific">Loktanella atrilutea</name>
    <dbReference type="NCBI Taxonomy" id="366533"/>
    <lineage>
        <taxon>Bacteria</taxon>
        <taxon>Pseudomonadati</taxon>
        <taxon>Pseudomonadota</taxon>
        <taxon>Alphaproteobacteria</taxon>
        <taxon>Rhodobacterales</taxon>
        <taxon>Roseobacteraceae</taxon>
        <taxon>Loktanella</taxon>
    </lineage>
</organism>
<dbReference type="Proteomes" id="UP000183987">
    <property type="component" value="Unassembled WGS sequence"/>
</dbReference>
<sequence>MNRDDFIRLVGPRVFHVTLKSNLAGIAGRGLLRPAEAARQAGFAPEDVALRKDTETIVARAGPMTLNHQRPLLAGKTQAAAFLSSGSLKAWAMQLDERVFFWPRQMRQSYIDSFGADADLAVLEIDAGGLFDDYADHLDLAPINSGAATRRAATRGPWIYVPATATVAAFRTNRVKRGLVKGPDTVVEVSLRCDIPGPKLSALRVAREA</sequence>
<gene>
    <name evidence="1" type="ORF">SAMN05444339_104162</name>
</gene>
<dbReference type="AlphaFoldDB" id="A0A1M4ZX70"/>
<evidence type="ECO:0000313" key="1">
    <source>
        <dbReference type="EMBL" id="SHF22585.1"/>
    </source>
</evidence>
<proteinExistence type="predicted"/>
<dbReference type="RefSeq" id="WP_072857201.1">
    <property type="nucleotide sequence ID" value="NZ_FQUE01000004.1"/>
</dbReference>
<dbReference type="EMBL" id="FQUE01000004">
    <property type="protein sequence ID" value="SHF22585.1"/>
    <property type="molecule type" value="Genomic_DNA"/>
</dbReference>